<dbReference type="AlphaFoldDB" id="L0E1S5"/>
<accession>L0E1S5</accession>
<keyword evidence="3" id="KW-1185">Reference proteome</keyword>
<feature type="region of interest" description="Disordered" evidence="1">
    <location>
        <begin position="30"/>
        <end position="49"/>
    </location>
</feature>
<gene>
    <name evidence="2" type="ordered locus">TVNIR_3527</name>
</gene>
<name>L0E1S5_THIND</name>
<evidence type="ECO:0000256" key="1">
    <source>
        <dbReference type="SAM" id="MobiDB-lite"/>
    </source>
</evidence>
<reference evidence="2" key="1">
    <citation type="submission" date="2015-12" db="EMBL/GenBank/DDBJ databases">
        <authorList>
            <person name="Tikhonova T.V."/>
            <person name="Pavlov A.R."/>
            <person name="Beletsky A.V."/>
            <person name="Mardanov A.V."/>
            <person name="Sorokin D.Y."/>
            <person name="Ravin N.V."/>
            <person name="Popov V.O."/>
        </authorList>
    </citation>
    <scope>NUCLEOTIDE SEQUENCE</scope>
    <source>
        <strain evidence="2">DSM 14787</strain>
    </source>
</reference>
<dbReference type="Proteomes" id="UP000010809">
    <property type="component" value="Chromosome"/>
</dbReference>
<dbReference type="KEGG" id="tni:TVNIR_3527"/>
<dbReference type="HOGENOM" id="CLU_2290397_0_0_6"/>
<protein>
    <submittedName>
        <fullName evidence="2">Uncharacterized protein</fullName>
    </submittedName>
</protein>
<feature type="region of interest" description="Disordered" evidence="1">
    <location>
        <begin position="69"/>
        <end position="101"/>
    </location>
</feature>
<sequence>MGDKHLEKTDRAERRRVLLRHVPDLASRRPSIYRTPAASDPVQARGKPISAGRAAVFTAVSTIATEVGVRGMGGNQNHPARNSCDDLGRFTQQTVRRGHPQ</sequence>
<evidence type="ECO:0000313" key="2">
    <source>
        <dbReference type="EMBL" id="AGA35160.1"/>
    </source>
</evidence>
<organism evidence="2 3">
    <name type="scientific">Thioalkalivibrio nitratireducens (strain DSM 14787 / UNIQEM 213 / ALEN2)</name>
    <dbReference type="NCBI Taxonomy" id="1255043"/>
    <lineage>
        <taxon>Bacteria</taxon>
        <taxon>Pseudomonadati</taxon>
        <taxon>Pseudomonadota</taxon>
        <taxon>Gammaproteobacteria</taxon>
        <taxon>Chromatiales</taxon>
        <taxon>Ectothiorhodospiraceae</taxon>
        <taxon>Thioalkalivibrio</taxon>
    </lineage>
</organism>
<dbReference type="EMBL" id="CP003989">
    <property type="protein sequence ID" value="AGA35160.1"/>
    <property type="molecule type" value="Genomic_DNA"/>
</dbReference>
<evidence type="ECO:0000313" key="3">
    <source>
        <dbReference type="Proteomes" id="UP000010809"/>
    </source>
</evidence>
<proteinExistence type="predicted"/>